<dbReference type="EMBL" id="JAIRBM010000004">
    <property type="protein sequence ID" value="MBZ6075954.1"/>
    <property type="molecule type" value="Genomic_DNA"/>
</dbReference>
<accession>A0ABS7VL44</accession>
<evidence type="ECO:0000313" key="3">
    <source>
        <dbReference type="Proteomes" id="UP000704176"/>
    </source>
</evidence>
<keyword evidence="3" id="KW-1185">Reference proteome</keyword>
<gene>
    <name evidence="2" type="ORF">K9B37_06585</name>
</gene>
<dbReference type="Proteomes" id="UP000704176">
    <property type="component" value="Unassembled WGS sequence"/>
</dbReference>
<protein>
    <submittedName>
        <fullName evidence="2">Uncharacterized protein</fullName>
    </submittedName>
</protein>
<keyword evidence="1" id="KW-0732">Signal</keyword>
<evidence type="ECO:0000256" key="1">
    <source>
        <dbReference type="SAM" id="SignalP"/>
    </source>
</evidence>
<reference evidence="2 3" key="1">
    <citation type="submission" date="2021-09" db="EMBL/GenBank/DDBJ databases">
        <title>The complete genome sequence of a new microorganism.</title>
        <authorList>
            <person name="Zi Z."/>
        </authorList>
    </citation>
    <scope>NUCLEOTIDE SEQUENCE [LARGE SCALE GENOMIC DNA]</scope>
    <source>
        <strain evidence="2 3">WGZ8</strain>
    </source>
</reference>
<evidence type="ECO:0000313" key="2">
    <source>
        <dbReference type="EMBL" id="MBZ6075954.1"/>
    </source>
</evidence>
<proteinExistence type="predicted"/>
<sequence length="97" mass="11291">MRQFLYGLFGVAALGFGAFAAQPASAQPFHPGYHGGPAVETVQYYGPPPGYYRRWHRPPPRYGYYGRPYRPAARCWVRPERVWNGYRWVSRPVRICR</sequence>
<organism evidence="2 3">
    <name type="scientific">Microvirga puerhi</name>
    <dbReference type="NCBI Taxonomy" id="2876078"/>
    <lineage>
        <taxon>Bacteria</taxon>
        <taxon>Pseudomonadati</taxon>
        <taxon>Pseudomonadota</taxon>
        <taxon>Alphaproteobacteria</taxon>
        <taxon>Hyphomicrobiales</taxon>
        <taxon>Methylobacteriaceae</taxon>
        <taxon>Microvirga</taxon>
    </lineage>
</organism>
<feature type="signal peptide" evidence="1">
    <location>
        <begin position="1"/>
        <end position="20"/>
    </location>
</feature>
<dbReference type="RefSeq" id="WP_224312275.1">
    <property type="nucleotide sequence ID" value="NZ_JAIRBM010000004.1"/>
</dbReference>
<feature type="chain" id="PRO_5045920963" evidence="1">
    <location>
        <begin position="21"/>
        <end position="97"/>
    </location>
</feature>
<comment type="caution">
    <text evidence="2">The sequence shown here is derived from an EMBL/GenBank/DDBJ whole genome shotgun (WGS) entry which is preliminary data.</text>
</comment>
<name>A0ABS7VL44_9HYPH</name>